<dbReference type="RefSeq" id="WP_062660558.1">
    <property type="nucleotide sequence ID" value="NZ_FIZX01000001.1"/>
</dbReference>
<keyword evidence="1" id="KW-0732">Signal</keyword>
<sequence length="411" mass="46561">MCRKSYFTFVFLLVIFPCHSYSENFSVQFVDKDNNSLYEAYLDIDESKGEIYLQAYKRDNYLNEDSSWDTVGVVYDKYSQDINEYSFLINDGFEVNVVLSKRYILLSEFTYANFEMNVSGEHFSGEGESNVIRNSLNRNCYSYSTPAGYESGIFVSFPKEKALAVWGLARKYGWYAYDYYGRSDSVTNEFILSDGICVDEKCIVGLSVGSGLEIFAMAKLNGFDKRVCAKMWGAVAGGSPFLIAGVPLGTFVVYDDIDKEKTKQNLRTKLITKLFDHRVTLSELISLGRGYSFILTAIGPASSLGFELRAGYWYSVNLHLELDLNDYAEAGGGFLETIQISALDVIEIRAPENLEKLPDSLIRNGKNLQYMDAEFGRVSQDGKLMDRWTYRLAEKVSEITKGTLIGDYPFY</sequence>
<proteinExistence type="predicted"/>
<evidence type="ECO:0000313" key="2">
    <source>
        <dbReference type="EMBL" id="CZF77197.1"/>
    </source>
</evidence>
<gene>
    <name evidence="2" type="ORF">GCE9029_00065</name>
</gene>
<feature type="signal peptide" evidence="1">
    <location>
        <begin position="1"/>
        <end position="20"/>
    </location>
</feature>
<evidence type="ECO:0000313" key="3">
    <source>
        <dbReference type="Proteomes" id="UP000071641"/>
    </source>
</evidence>
<accession>A0A128ERI6</accession>
<organism evidence="2 3">
    <name type="scientific">Grimontia celer</name>
    <dbReference type="NCBI Taxonomy" id="1796497"/>
    <lineage>
        <taxon>Bacteria</taxon>
        <taxon>Pseudomonadati</taxon>
        <taxon>Pseudomonadota</taxon>
        <taxon>Gammaproteobacteria</taxon>
        <taxon>Vibrionales</taxon>
        <taxon>Vibrionaceae</taxon>
        <taxon>Grimontia</taxon>
    </lineage>
</organism>
<dbReference type="STRING" id="1796497.GCE9029_00065"/>
<dbReference type="EMBL" id="FIZX01000001">
    <property type="protein sequence ID" value="CZF77197.1"/>
    <property type="molecule type" value="Genomic_DNA"/>
</dbReference>
<name>A0A128ERI6_9GAMM</name>
<protein>
    <submittedName>
        <fullName evidence="2">Uncharacterized protein</fullName>
    </submittedName>
</protein>
<keyword evidence="3" id="KW-1185">Reference proteome</keyword>
<feature type="chain" id="PRO_5007281583" evidence="1">
    <location>
        <begin position="21"/>
        <end position="411"/>
    </location>
</feature>
<reference evidence="3" key="1">
    <citation type="submission" date="2016-02" db="EMBL/GenBank/DDBJ databases">
        <authorList>
            <person name="Rodrigo-Torres Lidia"/>
            <person name="Arahal R.David."/>
        </authorList>
    </citation>
    <scope>NUCLEOTIDE SEQUENCE [LARGE SCALE GENOMIC DNA]</scope>
    <source>
        <strain evidence="3">CECT 9029</strain>
    </source>
</reference>
<dbReference type="AlphaFoldDB" id="A0A128ERI6"/>
<dbReference type="Proteomes" id="UP000071641">
    <property type="component" value="Unassembled WGS sequence"/>
</dbReference>
<evidence type="ECO:0000256" key="1">
    <source>
        <dbReference type="SAM" id="SignalP"/>
    </source>
</evidence>